<keyword evidence="1" id="KW-0805">Transcription regulation</keyword>
<dbReference type="PROSITE" id="PS01124">
    <property type="entry name" value="HTH_ARAC_FAMILY_2"/>
    <property type="match status" value="1"/>
</dbReference>
<dbReference type="InterPro" id="IPR020449">
    <property type="entry name" value="Tscrpt_reg_AraC-type_HTH"/>
</dbReference>
<comment type="caution">
    <text evidence="5">The sequence shown here is derived from an EMBL/GenBank/DDBJ whole genome shotgun (WGS) entry which is preliminary data.</text>
</comment>
<reference evidence="6" key="1">
    <citation type="journal article" date="2019" name="Int. J. Syst. Evol. Microbiol.">
        <title>The Global Catalogue of Microorganisms (GCM) 10K type strain sequencing project: providing services to taxonomists for standard genome sequencing and annotation.</title>
        <authorList>
            <consortium name="The Broad Institute Genomics Platform"/>
            <consortium name="The Broad Institute Genome Sequencing Center for Infectious Disease"/>
            <person name="Wu L."/>
            <person name="Ma J."/>
        </authorList>
    </citation>
    <scope>NUCLEOTIDE SEQUENCE [LARGE SCALE GENOMIC DNA]</scope>
    <source>
        <strain evidence="6">CCUG 54329</strain>
    </source>
</reference>
<sequence length="48" mass="5350">MVPKRTITEVAFRSGFNDLSSFDRNFCKRYGASPRNVRSSGQANGRPA</sequence>
<proteinExistence type="predicted"/>
<dbReference type="Pfam" id="PF12833">
    <property type="entry name" value="HTH_18"/>
    <property type="match status" value="1"/>
</dbReference>
<evidence type="ECO:0000256" key="1">
    <source>
        <dbReference type="ARBA" id="ARBA00023015"/>
    </source>
</evidence>
<evidence type="ECO:0000259" key="4">
    <source>
        <dbReference type="PROSITE" id="PS01124"/>
    </source>
</evidence>
<name>A0ABW3P788_9SPHN</name>
<evidence type="ECO:0000256" key="3">
    <source>
        <dbReference type="ARBA" id="ARBA00023163"/>
    </source>
</evidence>
<dbReference type="Gene3D" id="1.10.10.60">
    <property type="entry name" value="Homeodomain-like"/>
    <property type="match status" value="1"/>
</dbReference>
<organism evidence="5 6">
    <name type="scientific">Sphingobium olei</name>
    <dbReference type="NCBI Taxonomy" id="420955"/>
    <lineage>
        <taxon>Bacteria</taxon>
        <taxon>Pseudomonadati</taxon>
        <taxon>Pseudomonadota</taxon>
        <taxon>Alphaproteobacteria</taxon>
        <taxon>Sphingomonadales</taxon>
        <taxon>Sphingomonadaceae</taxon>
        <taxon>Sphingobium</taxon>
    </lineage>
</organism>
<dbReference type="PRINTS" id="PR00032">
    <property type="entry name" value="HTHARAC"/>
</dbReference>
<keyword evidence="3" id="KW-0804">Transcription</keyword>
<dbReference type="EMBL" id="JBHTLS010000132">
    <property type="protein sequence ID" value="MFD1106427.1"/>
    <property type="molecule type" value="Genomic_DNA"/>
</dbReference>
<keyword evidence="6" id="KW-1185">Reference proteome</keyword>
<evidence type="ECO:0000313" key="5">
    <source>
        <dbReference type="EMBL" id="MFD1106427.1"/>
    </source>
</evidence>
<dbReference type="Proteomes" id="UP001597203">
    <property type="component" value="Unassembled WGS sequence"/>
</dbReference>
<accession>A0ABW3P788</accession>
<keyword evidence="2" id="KW-0238">DNA-binding</keyword>
<evidence type="ECO:0000313" key="6">
    <source>
        <dbReference type="Proteomes" id="UP001597203"/>
    </source>
</evidence>
<dbReference type="InterPro" id="IPR009057">
    <property type="entry name" value="Homeodomain-like_sf"/>
</dbReference>
<feature type="domain" description="HTH araC/xylS-type" evidence="4">
    <location>
        <begin position="1"/>
        <end position="40"/>
    </location>
</feature>
<gene>
    <name evidence="5" type="ORF">ACFQ24_16310</name>
</gene>
<evidence type="ECO:0000256" key="2">
    <source>
        <dbReference type="ARBA" id="ARBA00023125"/>
    </source>
</evidence>
<dbReference type="RefSeq" id="WP_380913283.1">
    <property type="nucleotide sequence ID" value="NZ_JBHTLS010000132.1"/>
</dbReference>
<dbReference type="InterPro" id="IPR018060">
    <property type="entry name" value="HTH_AraC"/>
</dbReference>
<dbReference type="SUPFAM" id="SSF46689">
    <property type="entry name" value="Homeodomain-like"/>
    <property type="match status" value="1"/>
</dbReference>
<protein>
    <submittedName>
        <fullName evidence="5">Helix-turn-helix domain-containing protein</fullName>
    </submittedName>
</protein>